<evidence type="ECO:0000256" key="1">
    <source>
        <dbReference type="ARBA" id="ARBA00022679"/>
    </source>
</evidence>
<reference evidence="3" key="2">
    <citation type="submission" date="2023-10" db="EMBL/GenBank/DDBJ databases">
        <authorList>
            <person name="Khurajog B."/>
        </authorList>
    </citation>
    <scope>NUCLEOTIDE SEQUENCE</scope>
    <source>
        <strain evidence="3">BF14</strain>
    </source>
</reference>
<dbReference type="AlphaFoldDB" id="A0AAW8YPZ2"/>
<keyword evidence="1" id="KW-0808">Transferase</keyword>
<dbReference type="PANTHER" id="PTHR33799:SF1">
    <property type="entry name" value="PTS SYSTEM MANNOSE-SPECIFIC EIIAB COMPONENT-RELATED"/>
    <property type="match status" value="1"/>
</dbReference>
<evidence type="ECO:0000313" key="4">
    <source>
        <dbReference type="Proteomes" id="UP001280415"/>
    </source>
</evidence>
<gene>
    <name evidence="3" type="ORF">R0H03_08765</name>
</gene>
<dbReference type="InterPro" id="IPR036662">
    <property type="entry name" value="PTS_EIIA_man-typ_sf"/>
</dbReference>
<dbReference type="SUPFAM" id="SSF53062">
    <property type="entry name" value="PTS system fructose IIA component-like"/>
    <property type="match status" value="1"/>
</dbReference>
<dbReference type="RefSeq" id="WP_002831292.1">
    <property type="nucleotide sequence ID" value="NZ_BJMF01000002.1"/>
</dbReference>
<dbReference type="Proteomes" id="UP001280415">
    <property type="component" value="Unassembled WGS sequence"/>
</dbReference>
<evidence type="ECO:0000313" key="3">
    <source>
        <dbReference type="EMBL" id="MDV2911953.1"/>
    </source>
</evidence>
<dbReference type="InterPro" id="IPR051471">
    <property type="entry name" value="Bacterial_PTS_sugar_comp"/>
</dbReference>
<dbReference type="GO" id="GO:0016020">
    <property type="term" value="C:membrane"/>
    <property type="evidence" value="ECO:0007669"/>
    <property type="project" value="InterPro"/>
</dbReference>
<dbReference type="PANTHER" id="PTHR33799">
    <property type="entry name" value="PTS PERMEASE-RELATED-RELATED"/>
    <property type="match status" value="1"/>
</dbReference>
<dbReference type="InterPro" id="IPR004701">
    <property type="entry name" value="PTS_EIIA_man-typ"/>
</dbReference>
<evidence type="ECO:0000259" key="2">
    <source>
        <dbReference type="PROSITE" id="PS51096"/>
    </source>
</evidence>
<keyword evidence="3" id="KW-0762">Sugar transport</keyword>
<protein>
    <submittedName>
        <fullName evidence="3">PTS sugar transporter</fullName>
    </submittedName>
</protein>
<name>A0AAW8YPZ2_PEDAC</name>
<dbReference type="Pfam" id="PF03610">
    <property type="entry name" value="EIIA-man"/>
    <property type="match status" value="1"/>
</dbReference>
<proteinExistence type="predicted"/>
<dbReference type="Gene3D" id="3.40.50.510">
    <property type="entry name" value="Phosphotransferase system, mannose-type IIA component"/>
    <property type="match status" value="1"/>
</dbReference>
<dbReference type="GO" id="GO:0016740">
    <property type="term" value="F:transferase activity"/>
    <property type="evidence" value="ECO:0007669"/>
    <property type="project" value="UniProtKB-KW"/>
</dbReference>
<dbReference type="EMBL" id="JAWJAX010000011">
    <property type="protein sequence ID" value="MDV2911953.1"/>
    <property type="molecule type" value="Genomic_DNA"/>
</dbReference>
<sequence>MIKTIITGHGNFATGLKSALELLSGEHKEIMAIDFTETMSEKDLAVELENVSKGNVAILYFTDFAGGTPFKEAAKISVLNKKIEVVSGCNLNALLESIFKEYDSVKAYAQDLVKITKDTAKLADFSEPISTKNFAEDGI</sequence>
<accession>A0AAW8YPZ2</accession>
<feature type="domain" description="PTS EIIA type-4" evidence="2">
    <location>
        <begin position="1"/>
        <end position="139"/>
    </location>
</feature>
<keyword evidence="3" id="KW-0813">Transport</keyword>
<dbReference type="PROSITE" id="PS51096">
    <property type="entry name" value="PTS_EIIA_TYPE_4"/>
    <property type="match status" value="1"/>
</dbReference>
<comment type="caution">
    <text evidence="3">The sequence shown here is derived from an EMBL/GenBank/DDBJ whole genome shotgun (WGS) entry which is preliminary data.</text>
</comment>
<dbReference type="GO" id="GO:0009401">
    <property type="term" value="P:phosphoenolpyruvate-dependent sugar phosphotransferase system"/>
    <property type="evidence" value="ECO:0007669"/>
    <property type="project" value="InterPro"/>
</dbReference>
<reference evidence="3" key="1">
    <citation type="journal article" date="2023" name="PeerJ">
        <title>Selection and evaluation of lactic acid bacteria from chicken feces in Thailand as potential probiotics.</title>
        <authorList>
            <person name="Khurajog B."/>
            <person name="Disastra Y."/>
            <person name="Lawwyne L.D."/>
            <person name="Sirichokchatchawan W."/>
            <person name="Niyomtham W."/>
            <person name="Yindee J."/>
            <person name="Hampson D.J."/>
            <person name="Prapasarakul N."/>
        </authorList>
    </citation>
    <scope>NUCLEOTIDE SEQUENCE</scope>
    <source>
        <strain evidence="3">BF14</strain>
    </source>
</reference>
<organism evidence="3 4">
    <name type="scientific">Pediococcus acidilactici</name>
    <dbReference type="NCBI Taxonomy" id="1254"/>
    <lineage>
        <taxon>Bacteria</taxon>
        <taxon>Bacillati</taxon>
        <taxon>Bacillota</taxon>
        <taxon>Bacilli</taxon>
        <taxon>Lactobacillales</taxon>
        <taxon>Lactobacillaceae</taxon>
        <taxon>Pediococcus</taxon>
        <taxon>Pediococcus acidilactici group</taxon>
    </lineage>
</organism>